<dbReference type="Pfam" id="PF07739">
    <property type="entry name" value="TipAS"/>
    <property type="match status" value="2"/>
</dbReference>
<dbReference type="CDD" id="cd04788">
    <property type="entry name" value="HTH_NolA-AlbR"/>
    <property type="match status" value="1"/>
</dbReference>
<dbReference type="OrthoDB" id="9808480at2"/>
<accession>A0A3R7E4Q1</accession>
<dbReference type="Gene3D" id="1.10.1660.10">
    <property type="match status" value="1"/>
</dbReference>
<evidence type="ECO:0000256" key="1">
    <source>
        <dbReference type="ARBA" id="ARBA00023125"/>
    </source>
</evidence>
<dbReference type="PANTHER" id="PTHR30204:SF90">
    <property type="entry name" value="HTH-TYPE TRANSCRIPTIONAL ACTIVATOR MTA"/>
    <property type="match status" value="1"/>
</dbReference>
<evidence type="ECO:0000313" key="5">
    <source>
        <dbReference type="Proteomes" id="UP000283709"/>
    </source>
</evidence>
<evidence type="ECO:0000256" key="2">
    <source>
        <dbReference type="SAM" id="Coils"/>
    </source>
</evidence>
<dbReference type="SUPFAM" id="SSF46955">
    <property type="entry name" value="Putative DNA-binding domain"/>
    <property type="match status" value="1"/>
</dbReference>
<evidence type="ECO:0000313" key="4">
    <source>
        <dbReference type="EMBL" id="RKF38457.1"/>
    </source>
</evidence>
<dbReference type="PANTHER" id="PTHR30204">
    <property type="entry name" value="REDOX-CYCLING DRUG-SENSING TRANSCRIPTIONAL ACTIVATOR SOXR"/>
    <property type="match status" value="1"/>
</dbReference>
<dbReference type="RefSeq" id="WP_120347462.1">
    <property type="nucleotide sequence ID" value="NZ_MCAS01000034.1"/>
</dbReference>
<dbReference type="PROSITE" id="PS00552">
    <property type="entry name" value="HTH_MERR_1"/>
    <property type="match status" value="1"/>
</dbReference>
<dbReference type="EMBL" id="MCAS01000034">
    <property type="protein sequence ID" value="RKF38457.1"/>
    <property type="molecule type" value="Genomic_DNA"/>
</dbReference>
<keyword evidence="2" id="KW-0175">Coiled coil</keyword>
<dbReference type="InterPro" id="IPR000551">
    <property type="entry name" value="MerR-type_HTH_dom"/>
</dbReference>
<proteinExistence type="predicted"/>
<dbReference type="InterPro" id="IPR012925">
    <property type="entry name" value="TipAS_dom"/>
</dbReference>
<feature type="coiled-coil region" evidence="2">
    <location>
        <begin position="77"/>
        <end position="104"/>
    </location>
</feature>
<dbReference type="AlphaFoldDB" id="A0A3R7E4Q1"/>
<reference evidence="4 5" key="1">
    <citation type="submission" date="2016-07" db="EMBL/GenBank/DDBJ databases">
        <title>Genome analysis of Burkholderia fungorum ES3-20.</title>
        <authorList>
            <person name="Xu D."/>
            <person name="Yao R."/>
            <person name="Zheng S."/>
        </authorList>
    </citation>
    <scope>NUCLEOTIDE SEQUENCE [LARGE SCALE GENOMIC DNA]</scope>
    <source>
        <strain evidence="4 5">ES3-20</strain>
    </source>
</reference>
<dbReference type="PROSITE" id="PS50937">
    <property type="entry name" value="HTH_MERR_2"/>
    <property type="match status" value="1"/>
</dbReference>
<dbReference type="InterPro" id="IPR009061">
    <property type="entry name" value="DNA-bd_dom_put_sf"/>
</dbReference>
<dbReference type="Proteomes" id="UP000283709">
    <property type="component" value="Unassembled WGS sequence"/>
</dbReference>
<gene>
    <name evidence="4" type="ORF">BCY88_07785</name>
</gene>
<organism evidence="4 5">
    <name type="scientific">Paraburkholderia fungorum</name>
    <dbReference type="NCBI Taxonomy" id="134537"/>
    <lineage>
        <taxon>Bacteria</taxon>
        <taxon>Pseudomonadati</taxon>
        <taxon>Pseudomonadota</taxon>
        <taxon>Betaproteobacteria</taxon>
        <taxon>Burkholderiales</taxon>
        <taxon>Burkholderiaceae</taxon>
        <taxon>Paraburkholderia</taxon>
    </lineage>
</organism>
<comment type="caution">
    <text evidence="4">The sequence shown here is derived from an EMBL/GenBank/DDBJ whole genome shotgun (WGS) entry which is preliminary data.</text>
</comment>
<dbReference type="SMART" id="SM00422">
    <property type="entry name" value="HTH_MERR"/>
    <property type="match status" value="1"/>
</dbReference>
<dbReference type="GO" id="GO:0003677">
    <property type="term" value="F:DNA binding"/>
    <property type="evidence" value="ECO:0007669"/>
    <property type="project" value="UniProtKB-KW"/>
</dbReference>
<keyword evidence="1" id="KW-0238">DNA-binding</keyword>
<protein>
    <submittedName>
        <fullName evidence="4">MerR family transcriptional regulator</fullName>
    </submittedName>
</protein>
<name>A0A3R7E4Q1_9BURK</name>
<evidence type="ECO:0000259" key="3">
    <source>
        <dbReference type="PROSITE" id="PS50937"/>
    </source>
</evidence>
<feature type="domain" description="HTH merR-type" evidence="3">
    <location>
        <begin position="2"/>
        <end position="71"/>
    </location>
</feature>
<dbReference type="PRINTS" id="PR00040">
    <property type="entry name" value="HTHMERR"/>
</dbReference>
<dbReference type="GO" id="GO:0003700">
    <property type="term" value="F:DNA-binding transcription factor activity"/>
    <property type="evidence" value="ECO:0007669"/>
    <property type="project" value="InterPro"/>
</dbReference>
<sequence length="339" mass="38276">MLLKVGELARRSGITVRTLHHYDAIGLLTPSARSDAGYRLYNRDDIARLHQIQAMRRLDMSLADIGTLLARPDSSLASVVEQQIAALTRQIDRATDLRDRLHRLRGQLMTGEEPDLADWLTTLELMTMQDKYLTQEEQNQLRSNKSAGAADWPALIQAVHALMDRNIPVESKEAQALAQRWVSLVADYTGGDPGLLSKLDTMHRNEPSLQVKSGITTELMAYMTRAIRHSKFALYAKYLSPEELQRMRDGDQRYVSEWPGLVAEIRLAMEGGKTVDDPSVQKLALRWMDLFNDYVGTDPETHRKLYSAYANEPAILAGTGIDQYMLAYLRDALEIAQPH</sequence>
<dbReference type="InterPro" id="IPR047057">
    <property type="entry name" value="MerR_fam"/>
</dbReference>
<dbReference type="Pfam" id="PF13411">
    <property type="entry name" value="MerR_1"/>
    <property type="match status" value="1"/>
</dbReference>